<feature type="transmembrane region" description="Helical" evidence="13">
    <location>
        <begin position="39"/>
        <end position="56"/>
    </location>
</feature>
<feature type="transmembrane region" description="Helical" evidence="13">
    <location>
        <begin position="12"/>
        <end position="33"/>
    </location>
</feature>
<keyword evidence="7 13" id="KW-1133">Transmembrane helix</keyword>
<dbReference type="EC" id="2.7.8.-" evidence="12"/>
<dbReference type="InterPro" id="IPR027379">
    <property type="entry name" value="CLS_N"/>
</dbReference>
<keyword evidence="4" id="KW-0808">Transferase</keyword>
<evidence type="ECO:0000256" key="7">
    <source>
        <dbReference type="ARBA" id="ARBA00022989"/>
    </source>
</evidence>
<evidence type="ECO:0000256" key="11">
    <source>
        <dbReference type="ARBA" id="ARBA00023264"/>
    </source>
</evidence>
<dbReference type="InterPro" id="IPR025202">
    <property type="entry name" value="PLD-like_dom"/>
</dbReference>
<evidence type="ECO:0000256" key="4">
    <source>
        <dbReference type="ARBA" id="ARBA00022679"/>
    </source>
</evidence>
<sequence>MKRILSLLSNRLFMVAILILFQLIFMMTVLYRLGEIDRNVNFVLLVLSYIMVIYVINKQGNPSFKLAWCILILIVPIFGGIFYLLFGDKKVPKALQKNMLASIQESLPLINQEDEILDDVEKLNYSAYKQFSYVWKNTYFPVYRNTAVDYFKIGEEKFAAMVSELKRAKHFIFLEYFIVEEGLFWNTILDILETKVKEGVLVRMMYDDAGCVSTLPAHYKKTLEEKGIECAVFNPLKAQLVVQMNNRDHRKICVIDNQVGFVGGINLADEYINKVVRFGHWKDTAVMLKGEAVWSLTIMFLQFWSYVKKIKNTDYLEFKLNTDVVNHDGYVQPFSDSPTDHEEAGLNVHMNLINNARKYIYIETPYLVIGYEMQKALSLAAKSGVDVRIMTPHVPDKWYVHLVSQANYLPLIREGVKIYEYTPGFVHSKTMVSDDMMGICGTINMDYRSYYLHYECGVLMYNTKALLDMKRDFLQTLEECTEITIEDCKNEILIKRILRSVLNFFAPLM</sequence>
<dbReference type="CDD" id="cd09154">
    <property type="entry name" value="PLDc_SMU_988_like_1"/>
    <property type="match status" value="1"/>
</dbReference>
<dbReference type="GO" id="GO:0005886">
    <property type="term" value="C:plasma membrane"/>
    <property type="evidence" value="ECO:0007669"/>
    <property type="project" value="UniProtKB-SubCell"/>
</dbReference>
<evidence type="ECO:0000256" key="10">
    <source>
        <dbReference type="ARBA" id="ARBA00023209"/>
    </source>
</evidence>
<dbReference type="CDD" id="cd09160">
    <property type="entry name" value="PLDc_SMU_988_like_2"/>
    <property type="match status" value="1"/>
</dbReference>
<keyword evidence="8" id="KW-0443">Lipid metabolism</keyword>
<keyword evidence="3" id="KW-0444">Lipid biosynthesis</keyword>
<keyword evidence="11" id="KW-1208">Phospholipid metabolism</keyword>
<protein>
    <recommendedName>
        <fullName evidence="12">Cardiolipin synthase</fullName>
        <ecNumber evidence="12">2.7.8.-</ecNumber>
    </recommendedName>
</protein>
<evidence type="ECO:0000256" key="3">
    <source>
        <dbReference type="ARBA" id="ARBA00022516"/>
    </source>
</evidence>
<keyword evidence="5 13" id="KW-0812">Transmembrane</keyword>
<accession>A0A1T4LN96</accession>
<dbReference type="InterPro" id="IPR022924">
    <property type="entry name" value="Cardiolipin_synthase"/>
</dbReference>
<feature type="transmembrane region" description="Helical" evidence="13">
    <location>
        <begin position="68"/>
        <end position="86"/>
    </location>
</feature>
<evidence type="ECO:0000256" key="12">
    <source>
        <dbReference type="NCBIfam" id="TIGR04265"/>
    </source>
</evidence>
<keyword evidence="16" id="KW-1185">Reference proteome</keyword>
<evidence type="ECO:0000256" key="1">
    <source>
        <dbReference type="ARBA" id="ARBA00004651"/>
    </source>
</evidence>
<feature type="domain" description="PLD phosphodiesterase" evidence="14">
    <location>
        <begin position="422"/>
        <end position="449"/>
    </location>
</feature>
<dbReference type="SUPFAM" id="SSF56024">
    <property type="entry name" value="Phospholipase D/nuclease"/>
    <property type="match status" value="2"/>
</dbReference>
<evidence type="ECO:0000256" key="13">
    <source>
        <dbReference type="SAM" id="Phobius"/>
    </source>
</evidence>
<evidence type="ECO:0000256" key="2">
    <source>
        <dbReference type="ARBA" id="ARBA00022475"/>
    </source>
</evidence>
<dbReference type="NCBIfam" id="TIGR04265">
    <property type="entry name" value="bac_cardiolipin"/>
    <property type="match status" value="1"/>
</dbReference>
<dbReference type="PANTHER" id="PTHR21248:SF22">
    <property type="entry name" value="PHOSPHOLIPASE D"/>
    <property type="match status" value="1"/>
</dbReference>
<dbReference type="RefSeq" id="WP_078711405.1">
    <property type="nucleotide sequence ID" value="NZ_FUWY01000002.1"/>
</dbReference>
<reference evidence="16" key="1">
    <citation type="submission" date="2017-02" db="EMBL/GenBank/DDBJ databases">
        <authorList>
            <person name="Varghese N."/>
            <person name="Submissions S."/>
        </authorList>
    </citation>
    <scope>NUCLEOTIDE SEQUENCE [LARGE SCALE GENOMIC DNA]</scope>
    <source>
        <strain evidence="16">ATCC 25662</strain>
    </source>
</reference>
<keyword evidence="10" id="KW-0594">Phospholipid biosynthesis</keyword>
<organism evidence="15 16">
    <name type="scientific">Anaerorhabdus furcosa</name>
    <dbReference type="NCBI Taxonomy" id="118967"/>
    <lineage>
        <taxon>Bacteria</taxon>
        <taxon>Bacillati</taxon>
        <taxon>Bacillota</taxon>
        <taxon>Erysipelotrichia</taxon>
        <taxon>Erysipelotrichales</taxon>
        <taxon>Erysipelotrichaceae</taxon>
        <taxon>Anaerorhabdus</taxon>
    </lineage>
</organism>
<proteinExistence type="predicted"/>
<dbReference type="Proteomes" id="UP000243297">
    <property type="component" value="Unassembled WGS sequence"/>
</dbReference>
<evidence type="ECO:0000256" key="5">
    <source>
        <dbReference type="ARBA" id="ARBA00022692"/>
    </source>
</evidence>
<dbReference type="Pfam" id="PF13396">
    <property type="entry name" value="PLDc_N"/>
    <property type="match status" value="1"/>
</dbReference>
<comment type="subcellular location">
    <subcellularLocation>
        <location evidence="1">Cell membrane</location>
        <topology evidence="1">Multi-pass membrane protein</topology>
    </subcellularLocation>
</comment>
<name>A0A1T4LN96_9FIRM</name>
<gene>
    <name evidence="15" type="ORF">SAMN02745191_0981</name>
</gene>
<feature type="domain" description="PLD phosphodiesterase" evidence="14">
    <location>
        <begin position="244"/>
        <end position="271"/>
    </location>
</feature>
<dbReference type="SMART" id="SM00155">
    <property type="entry name" value="PLDc"/>
    <property type="match status" value="2"/>
</dbReference>
<evidence type="ECO:0000313" key="16">
    <source>
        <dbReference type="Proteomes" id="UP000243297"/>
    </source>
</evidence>
<dbReference type="OrthoDB" id="9762009at2"/>
<dbReference type="Gene3D" id="3.30.870.10">
    <property type="entry name" value="Endonuclease Chain A"/>
    <property type="match status" value="2"/>
</dbReference>
<evidence type="ECO:0000256" key="6">
    <source>
        <dbReference type="ARBA" id="ARBA00022737"/>
    </source>
</evidence>
<dbReference type="Pfam" id="PF13091">
    <property type="entry name" value="PLDc_2"/>
    <property type="match status" value="2"/>
</dbReference>
<evidence type="ECO:0000259" key="14">
    <source>
        <dbReference type="PROSITE" id="PS50035"/>
    </source>
</evidence>
<dbReference type="STRING" id="118967.SAMN02745191_0981"/>
<dbReference type="AlphaFoldDB" id="A0A1T4LN96"/>
<evidence type="ECO:0000256" key="8">
    <source>
        <dbReference type="ARBA" id="ARBA00023098"/>
    </source>
</evidence>
<dbReference type="EMBL" id="FUWY01000002">
    <property type="protein sequence ID" value="SJZ56220.1"/>
    <property type="molecule type" value="Genomic_DNA"/>
</dbReference>
<keyword evidence="6" id="KW-0677">Repeat</keyword>
<keyword evidence="9 13" id="KW-0472">Membrane</keyword>
<dbReference type="GO" id="GO:0032049">
    <property type="term" value="P:cardiolipin biosynthetic process"/>
    <property type="evidence" value="ECO:0007669"/>
    <property type="project" value="UniProtKB-UniRule"/>
</dbReference>
<dbReference type="InterPro" id="IPR001736">
    <property type="entry name" value="PLipase_D/transphosphatidylase"/>
</dbReference>
<keyword evidence="2" id="KW-1003">Cell membrane</keyword>
<evidence type="ECO:0000256" key="9">
    <source>
        <dbReference type="ARBA" id="ARBA00023136"/>
    </source>
</evidence>
<dbReference type="GO" id="GO:0008808">
    <property type="term" value="F:cardiolipin synthase activity"/>
    <property type="evidence" value="ECO:0007669"/>
    <property type="project" value="UniProtKB-UniRule"/>
</dbReference>
<evidence type="ECO:0000313" key="15">
    <source>
        <dbReference type="EMBL" id="SJZ56220.1"/>
    </source>
</evidence>
<dbReference type="PROSITE" id="PS50035">
    <property type="entry name" value="PLD"/>
    <property type="match status" value="2"/>
</dbReference>
<dbReference type="PANTHER" id="PTHR21248">
    <property type="entry name" value="CARDIOLIPIN SYNTHASE"/>
    <property type="match status" value="1"/>
</dbReference>